<dbReference type="GO" id="GO:0043130">
    <property type="term" value="F:ubiquitin binding"/>
    <property type="evidence" value="ECO:0007669"/>
    <property type="project" value="TreeGrafter"/>
</dbReference>
<organism evidence="2 3">
    <name type="scientific">Cephalotus follicularis</name>
    <name type="common">Albany pitcher plant</name>
    <dbReference type="NCBI Taxonomy" id="3775"/>
    <lineage>
        <taxon>Eukaryota</taxon>
        <taxon>Viridiplantae</taxon>
        <taxon>Streptophyta</taxon>
        <taxon>Embryophyta</taxon>
        <taxon>Tracheophyta</taxon>
        <taxon>Spermatophyta</taxon>
        <taxon>Magnoliopsida</taxon>
        <taxon>eudicotyledons</taxon>
        <taxon>Gunneridae</taxon>
        <taxon>Pentapetalae</taxon>
        <taxon>rosids</taxon>
        <taxon>fabids</taxon>
        <taxon>Oxalidales</taxon>
        <taxon>Cephalotaceae</taxon>
        <taxon>Cephalotus</taxon>
    </lineage>
</organism>
<reference evidence="3" key="1">
    <citation type="submission" date="2016-04" db="EMBL/GenBank/DDBJ databases">
        <title>Cephalotus genome sequencing.</title>
        <authorList>
            <person name="Fukushima K."/>
            <person name="Hasebe M."/>
            <person name="Fang X."/>
        </authorList>
    </citation>
    <scope>NUCLEOTIDE SEQUENCE [LARGE SCALE GENOMIC DNA]</scope>
    <source>
        <strain evidence="3">cv. St1</strain>
    </source>
</reference>
<dbReference type="InParanoid" id="A0A1Q3C6U9"/>
<evidence type="ECO:0000313" key="2">
    <source>
        <dbReference type="EMBL" id="GAV75803.1"/>
    </source>
</evidence>
<dbReference type="InterPro" id="IPR029071">
    <property type="entry name" value="Ubiquitin-like_domsf"/>
</dbReference>
<dbReference type="Proteomes" id="UP000187406">
    <property type="component" value="Unassembled WGS sequence"/>
</dbReference>
<dbReference type="GO" id="GO:0005829">
    <property type="term" value="C:cytosol"/>
    <property type="evidence" value="ECO:0007669"/>
    <property type="project" value="TreeGrafter"/>
</dbReference>
<keyword evidence="3" id="KW-1185">Reference proteome</keyword>
<sequence>MAATTVTLRIGGGEVIHEIETSLTHMLIHLKSLIEGQMGIALDRQTLWFNDEELRNDRTIESYGFEQHDTIKLVVEPLPGDPKVEVVVRSHIKEERIRVKETYTVGDLKRKIERRWGILSSYITLTRMSKEMEDDMPLSAYYVCEGSLVELVINREPR</sequence>
<dbReference type="GO" id="GO:0043161">
    <property type="term" value="P:proteasome-mediated ubiquitin-dependent protein catabolic process"/>
    <property type="evidence" value="ECO:0007669"/>
    <property type="project" value="TreeGrafter"/>
</dbReference>
<feature type="domain" description="Ubiquitin-like" evidence="1">
    <location>
        <begin position="84"/>
        <end position="155"/>
    </location>
</feature>
<dbReference type="EMBL" id="BDDD01001419">
    <property type="protein sequence ID" value="GAV75803.1"/>
    <property type="molecule type" value="Genomic_DNA"/>
</dbReference>
<feature type="domain" description="Ubiquitin-like" evidence="1">
    <location>
        <begin position="4"/>
        <end position="80"/>
    </location>
</feature>
<accession>A0A1Q3C6U9</accession>
<dbReference type="Pfam" id="PF00240">
    <property type="entry name" value="ubiquitin"/>
    <property type="match status" value="2"/>
</dbReference>
<dbReference type="InterPro" id="IPR000626">
    <property type="entry name" value="Ubiquitin-like_dom"/>
</dbReference>
<dbReference type="GO" id="GO:0005654">
    <property type="term" value="C:nucleoplasm"/>
    <property type="evidence" value="ECO:0007669"/>
    <property type="project" value="TreeGrafter"/>
</dbReference>
<evidence type="ECO:0000259" key="1">
    <source>
        <dbReference type="PROSITE" id="PS50053"/>
    </source>
</evidence>
<dbReference type="STRING" id="3775.A0A1Q3C6U9"/>
<evidence type="ECO:0000313" key="3">
    <source>
        <dbReference type="Proteomes" id="UP000187406"/>
    </source>
</evidence>
<proteinExistence type="predicted"/>
<dbReference type="SUPFAM" id="SSF54236">
    <property type="entry name" value="Ubiquitin-like"/>
    <property type="match status" value="2"/>
</dbReference>
<dbReference type="PANTHER" id="PTHR10621:SF63">
    <property type="entry name" value="UBIQUITIN-LIKE DOMAIN-CONTAINING PROTEIN"/>
    <property type="match status" value="1"/>
</dbReference>
<dbReference type="OrthoDB" id="2012182at2759"/>
<name>A0A1Q3C6U9_CEPFO</name>
<gene>
    <name evidence="2" type="ORF">CFOL_v3_19279</name>
</gene>
<dbReference type="GO" id="GO:0070628">
    <property type="term" value="F:proteasome binding"/>
    <property type="evidence" value="ECO:0007669"/>
    <property type="project" value="TreeGrafter"/>
</dbReference>
<dbReference type="PROSITE" id="PS50053">
    <property type="entry name" value="UBIQUITIN_2"/>
    <property type="match status" value="2"/>
</dbReference>
<protein>
    <submittedName>
        <fullName evidence="2">Ubiquitin domain-containing protein</fullName>
    </submittedName>
</protein>
<dbReference type="SMART" id="SM00213">
    <property type="entry name" value="UBQ"/>
    <property type="match status" value="2"/>
</dbReference>
<comment type="caution">
    <text evidence="2">The sequence shown here is derived from an EMBL/GenBank/DDBJ whole genome shotgun (WGS) entry which is preliminary data.</text>
</comment>
<dbReference type="GO" id="GO:0031593">
    <property type="term" value="F:polyubiquitin modification-dependent protein binding"/>
    <property type="evidence" value="ECO:0007669"/>
    <property type="project" value="TreeGrafter"/>
</dbReference>
<dbReference type="Gene3D" id="3.10.20.90">
    <property type="entry name" value="Phosphatidylinositol 3-kinase Catalytic Subunit, Chain A, domain 1"/>
    <property type="match status" value="2"/>
</dbReference>
<dbReference type="AlphaFoldDB" id="A0A1Q3C6U9"/>
<dbReference type="PANTHER" id="PTHR10621">
    <property type="entry name" value="UV EXCISION REPAIR PROTEIN RAD23"/>
    <property type="match status" value="1"/>
</dbReference>
<dbReference type="CDD" id="cd17039">
    <property type="entry name" value="Ubl_ubiquitin_like"/>
    <property type="match status" value="2"/>
</dbReference>